<dbReference type="AlphaFoldDB" id="A0A1G9NFA6"/>
<name>A0A1G9NFA6_9RHOB</name>
<gene>
    <name evidence="1" type="ORF">SAMN04487971_1302</name>
</gene>
<dbReference type="STRING" id="525640.SAMN04487971_1302"/>
<dbReference type="OrthoDB" id="7767518at2"/>
<proteinExistence type="predicted"/>
<protein>
    <submittedName>
        <fullName evidence="1">Uncharacterized protein</fullName>
    </submittedName>
</protein>
<dbReference type="EMBL" id="FNGE01000030">
    <property type="protein sequence ID" value="SDL85182.1"/>
    <property type="molecule type" value="Genomic_DNA"/>
</dbReference>
<reference evidence="2" key="1">
    <citation type="submission" date="2016-10" db="EMBL/GenBank/DDBJ databases">
        <authorList>
            <person name="Varghese N."/>
            <person name="Submissions S."/>
        </authorList>
    </citation>
    <scope>NUCLEOTIDE SEQUENCE [LARGE SCALE GENOMIC DNA]</scope>
    <source>
        <strain evidence="2">CGMCC 1.7655</strain>
    </source>
</reference>
<keyword evidence="2" id="KW-1185">Reference proteome</keyword>
<organism evidence="1 2">
    <name type="scientific">Paracoccus chinensis</name>
    <dbReference type="NCBI Taxonomy" id="525640"/>
    <lineage>
        <taxon>Bacteria</taxon>
        <taxon>Pseudomonadati</taxon>
        <taxon>Pseudomonadota</taxon>
        <taxon>Alphaproteobacteria</taxon>
        <taxon>Rhodobacterales</taxon>
        <taxon>Paracoccaceae</taxon>
        <taxon>Paracoccus</taxon>
    </lineage>
</organism>
<evidence type="ECO:0000313" key="1">
    <source>
        <dbReference type="EMBL" id="SDL85182.1"/>
    </source>
</evidence>
<sequence>MTYSSVVQIDMHPAPYVAATGSARSAQILARLVAERCPGNVFGIRDSADFKGPKSNGFIRDCARSVEVQTLAAQELMAEADDNPDQLLKWHVYFYDSGAGESRFTVNAYLDHDRRVRAKCETDPALVGRDVIYGDAPTLETLYLMLDAFAARQEATA</sequence>
<dbReference type="Proteomes" id="UP000199555">
    <property type="component" value="Unassembled WGS sequence"/>
</dbReference>
<evidence type="ECO:0000313" key="2">
    <source>
        <dbReference type="Proteomes" id="UP000199555"/>
    </source>
</evidence>
<accession>A0A1G9NFA6</accession>
<dbReference type="RefSeq" id="WP_090757398.1">
    <property type="nucleotide sequence ID" value="NZ_FNGE01000030.1"/>
</dbReference>